<dbReference type="Gene3D" id="1.20.1440.100">
    <property type="entry name" value="SG protein - dephosphorylation function"/>
    <property type="match status" value="1"/>
</dbReference>
<dbReference type="FunFam" id="3.40.50.1000:FF:000025">
    <property type="entry name" value="HAD hydrolase, family IB"/>
    <property type="match status" value="1"/>
</dbReference>
<keyword evidence="3" id="KW-0460">Magnesium</keyword>
<proteinExistence type="predicted"/>
<dbReference type="Gene3D" id="3.40.50.1000">
    <property type="entry name" value="HAD superfamily/HAD-like"/>
    <property type="match status" value="1"/>
</dbReference>
<feature type="transmembrane region" description="Helical" evidence="4">
    <location>
        <begin position="272"/>
        <end position="293"/>
    </location>
</feature>
<evidence type="ECO:0000256" key="4">
    <source>
        <dbReference type="SAM" id="Phobius"/>
    </source>
</evidence>
<reference evidence="5" key="1">
    <citation type="submission" date="2020-05" db="EMBL/GenBank/DDBJ databases">
        <authorList>
            <person name="Chiriac C."/>
            <person name="Salcher M."/>
            <person name="Ghai R."/>
            <person name="Kavagutti S V."/>
        </authorList>
    </citation>
    <scope>NUCLEOTIDE SEQUENCE</scope>
</reference>
<evidence type="ECO:0000256" key="3">
    <source>
        <dbReference type="ARBA" id="ARBA00022842"/>
    </source>
</evidence>
<gene>
    <name evidence="5" type="ORF">UFOPK2310_00738</name>
</gene>
<sequence length="298" mass="31411">MTAPDPPAAPTTQDGHLDVLSAYRRAGEASAKAGKESSSPHGQAHSAAFFDLDNTIIRGASVFHIAVGLAKRKYFTMPEIAGFAVKQVKFVVSGSEDLEDIASVTEAALSFVQGRSVEELNAFGEAIFDETMVDKLIPGSLALAQAHLDAGQQVWLVTATPVELATMVARRLGLTGALGTVSEVKNGVYTGRLNGPPLHGLAKAEAVRSLAAREGLDLSACSAYSDSSNDIPMLSAVGNPVAVNPDSTLRAHARENKWVIRDFRRRAQIKEYSAPGLSVAGGIAFGLAIGYAIGRRKR</sequence>
<dbReference type="InterPro" id="IPR006385">
    <property type="entry name" value="HAD_hydro_SerB1"/>
</dbReference>
<dbReference type="CDD" id="cd02612">
    <property type="entry name" value="HAD_PGPPase"/>
    <property type="match status" value="1"/>
</dbReference>
<evidence type="ECO:0000313" key="5">
    <source>
        <dbReference type="EMBL" id="CAB4673286.1"/>
    </source>
</evidence>
<dbReference type="Pfam" id="PF12710">
    <property type="entry name" value="HAD"/>
    <property type="match status" value="1"/>
</dbReference>
<dbReference type="NCBIfam" id="TIGR01488">
    <property type="entry name" value="HAD-SF-IB"/>
    <property type="match status" value="1"/>
</dbReference>
<evidence type="ECO:0000256" key="1">
    <source>
        <dbReference type="ARBA" id="ARBA00022723"/>
    </source>
</evidence>
<keyword evidence="4" id="KW-1133">Transmembrane helix</keyword>
<protein>
    <submittedName>
        <fullName evidence="5">Unannotated protein</fullName>
    </submittedName>
</protein>
<evidence type="ECO:0000256" key="2">
    <source>
        <dbReference type="ARBA" id="ARBA00022801"/>
    </source>
</evidence>
<dbReference type="AlphaFoldDB" id="A0A6J6MHB7"/>
<accession>A0A6J6MHB7</accession>
<name>A0A6J6MHB7_9ZZZZ</name>
<dbReference type="SUPFAM" id="SSF56784">
    <property type="entry name" value="HAD-like"/>
    <property type="match status" value="1"/>
</dbReference>
<dbReference type="GO" id="GO:0046872">
    <property type="term" value="F:metal ion binding"/>
    <property type="evidence" value="ECO:0007669"/>
    <property type="project" value="UniProtKB-KW"/>
</dbReference>
<dbReference type="InterPro" id="IPR036412">
    <property type="entry name" value="HAD-like_sf"/>
</dbReference>
<keyword evidence="4" id="KW-0472">Membrane</keyword>
<dbReference type="InterPro" id="IPR023214">
    <property type="entry name" value="HAD_sf"/>
</dbReference>
<keyword evidence="1" id="KW-0479">Metal-binding</keyword>
<organism evidence="5">
    <name type="scientific">freshwater metagenome</name>
    <dbReference type="NCBI Taxonomy" id="449393"/>
    <lineage>
        <taxon>unclassified sequences</taxon>
        <taxon>metagenomes</taxon>
        <taxon>ecological metagenomes</taxon>
    </lineage>
</organism>
<keyword evidence="4" id="KW-0812">Transmembrane</keyword>
<dbReference type="GO" id="GO:0016787">
    <property type="term" value="F:hydrolase activity"/>
    <property type="evidence" value="ECO:0007669"/>
    <property type="project" value="UniProtKB-KW"/>
</dbReference>
<dbReference type="InterPro" id="IPR050582">
    <property type="entry name" value="HAD-like_SerB"/>
</dbReference>
<dbReference type="NCBIfam" id="TIGR01490">
    <property type="entry name" value="HAD-SF-IB-hyp1"/>
    <property type="match status" value="1"/>
</dbReference>
<keyword evidence="2" id="KW-0378">Hydrolase</keyword>
<dbReference type="PANTHER" id="PTHR43344:SF15">
    <property type="entry name" value="PHOSPHOSERINE PHOSPHATASE SERB1"/>
    <property type="match status" value="1"/>
</dbReference>
<dbReference type="PANTHER" id="PTHR43344">
    <property type="entry name" value="PHOSPHOSERINE PHOSPHATASE"/>
    <property type="match status" value="1"/>
</dbReference>
<dbReference type="EMBL" id="CAEZWW010000074">
    <property type="protein sequence ID" value="CAB4673286.1"/>
    <property type="molecule type" value="Genomic_DNA"/>
</dbReference>